<dbReference type="InterPro" id="IPR012944">
    <property type="entry name" value="SusD_RagB_dom"/>
</dbReference>
<feature type="domain" description="RagB/SusD" evidence="5">
    <location>
        <begin position="322"/>
        <end position="399"/>
    </location>
</feature>
<reference evidence="6" key="1">
    <citation type="submission" date="2018-05" db="EMBL/GenBank/DDBJ databases">
        <authorList>
            <person name="Lanie J.A."/>
            <person name="Ng W.-L."/>
            <person name="Kazmierczak K.M."/>
            <person name="Andrzejewski T.M."/>
            <person name="Davidsen T.M."/>
            <person name="Wayne K.J."/>
            <person name="Tettelin H."/>
            <person name="Glass J.I."/>
            <person name="Rusch D."/>
            <person name="Podicherti R."/>
            <person name="Tsui H.-C.T."/>
            <person name="Winkler M.E."/>
        </authorList>
    </citation>
    <scope>NUCLEOTIDE SEQUENCE</scope>
</reference>
<dbReference type="InterPro" id="IPR011990">
    <property type="entry name" value="TPR-like_helical_dom_sf"/>
</dbReference>
<evidence type="ECO:0000256" key="2">
    <source>
        <dbReference type="ARBA" id="ARBA00022729"/>
    </source>
</evidence>
<organism evidence="6">
    <name type="scientific">marine metagenome</name>
    <dbReference type="NCBI Taxonomy" id="408172"/>
    <lineage>
        <taxon>unclassified sequences</taxon>
        <taxon>metagenomes</taxon>
        <taxon>ecological metagenomes</taxon>
    </lineage>
</organism>
<keyword evidence="3" id="KW-0472">Membrane</keyword>
<evidence type="ECO:0000259" key="5">
    <source>
        <dbReference type="Pfam" id="PF07980"/>
    </source>
</evidence>
<evidence type="ECO:0000256" key="1">
    <source>
        <dbReference type="ARBA" id="ARBA00004442"/>
    </source>
</evidence>
<feature type="non-terminal residue" evidence="6">
    <location>
        <position position="1"/>
    </location>
</feature>
<keyword evidence="2" id="KW-0732">Signal</keyword>
<evidence type="ECO:0000256" key="4">
    <source>
        <dbReference type="ARBA" id="ARBA00023237"/>
    </source>
</evidence>
<dbReference type="Pfam" id="PF07980">
    <property type="entry name" value="SusD_RagB"/>
    <property type="match status" value="1"/>
</dbReference>
<comment type="subcellular location">
    <subcellularLocation>
        <location evidence="1">Cell outer membrane</location>
    </subcellularLocation>
</comment>
<accession>A0A382IJ92</accession>
<sequence length="426" mass="46177">KEIIMKTIKRNTIMKLLPGVLVLFWTGCEDLDFPDPNNPTDDTATIQSLVTGAEAQLRSGFGVYIRDLLSIGREAYYLEPADPRYTGELLRGPIDPGGFLCYTPWAANYKVISNCQTILNSADADAGVKGFAQTVNAYCLMRVLYLTDTNGARLNYDGDITAAVATKAEVLAEVESLLDAGLANLNSAGSAFSFTLSSGFDGFNTPSTFAHFNRGLRARAAVHQDDWSAAQTALTSCADWMNSADGDVGVYHVFSSGANDFDNSMYEAPDAATLKLMVHPTFLTDADDGDARVTNNVLVRSDTITYDGLQSYLAPTLYNSSYDPVPIMRAEELQLLQAEVHIGTGNYSGAETIMNTIRTAAGVAEYSGTDATNAVDRVLHEKRYSLFLEGHRLGDMRHYGKTASLPLDREGDAVVTFPIPEMETPG</sequence>
<name>A0A382IJ92_9ZZZZ</name>
<keyword evidence="4" id="KW-0998">Cell outer membrane</keyword>
<dbReference type="GO" id="GO:0009279">
    <property type="term" value="C:cell outer membrane"/>
    <property type="evidence" value="ECO:0007669"/>
    <property type="project" value="UniProtKB-SubCell"/>
</dbReference>
<evidence type="ECO:0000313" key="6">
    <source>
        <dbReference type="EMBL" id="SVB99385.1"/>
    </source>
</evidence>
<dbReference type="CDD" id="cd08977">
    <property type="entry name" value="SusD"/>
    <property type="match status" value="1"/>
</dbReference>
<evidence type="ECO:0000256" key="3">
    <source>
        <dbReference type="ARBA" id="ARBA00023136"/>
    </source>
</evidence>
<dbReference type="Gene3D" id="1.25.40.390">
    <property type="match status" value="1"/>
</dbReference>
<dbReference type="SUPFAM" id="SSF48452">
    <property type="entry name" value="TPR-like"/>
    <property type="match status" value="1"/>
</dbReference>
<proteinExistence type="predicted"/>
<protein>
    <recommendedName>
        <fullName evidence="5">RagB/SusD domain-containing protein</fullName>
    </recommendedName>
</protein>
<dbReference type="EMBL" id="UINC01067585">
    <property type="protein sequence ID" value="SVB99385.1"/>
    <property type="molecule type" value="Genomic_DNA"/>
</dbReference>
<gene>
    <name evidence="6" type="ORF">METZ01_LOCUS252239</name>
</gene>
<dbReference type="AlphaFoldDB" id="A0A382IJ92"/>